<evidence type="ECO:0000313" key="1">
    <source>
        <dbReference type="EMBL" id="CAG8695146.1"/>
    </source>
</evidence>
<dbReference type="Proteomes" id="UP000789396">
    <property type="component" value="Unassembled WGS sequence"/>
</dbReference>
<dbReference type="PANTHER" id="PTHR45786:SF78">
    <property type="entry name" value="ATP-DEPENDENT DNA HELICASE"/>
    <property type="match status" value="1"/>
</dbReference>
<feature type="non-terminal residue" evidence="1">
    <location>
        <position position="1"/>
    </location>
</feature>
<gene>
    <name evidence="1" type="ORF">RFULGI_LOCUS10174</name>
</gene>
<dbReference type="OrthoDB" id="1748060at2759"/>
<keyword evidence="2" id="KW-1185">Reference proteome</keyword>
<dbReference type="EMBL" id="CAJVPZ010019609">
    <property type="protein sequence ID" value="CAG8695146.1"/>
    <property type="molecule type" value="Genomic_DNA"/>
</dbReference>
<sequence>KDGVYTFRAQGGIYHLIGSLLPIDGIPKFLQLYIYDTEFETANRLYIMPQLRQDILEFIKLMLNQLNPFIINFRSISSYMNIAELCLLIRADHGLDQRVYNKPTASQVAAVWVEGNNSIEYAERDIIVQSQSKDLIRISELSGSYDPMQYPLLFPQGDYGWHPNILQYESQKKNGIPDGQLRINAVLLHIKHLLEQHHKCLNDFDLPTLILPYDLPNELPRLILNELNIPVSAEDLEKIRLLNEEQKLIFDTVMEIKIFRLHRNMRTENNPEATNFNNFLMRIGNGTEETINDNMIRVPNNMIINWNDENSLQTLIEEIYPSLSVRSLNASYFTDKAILTTKNEYVDDINSKMLNQLPGEIITYR</sequence>
<evidence type="ECO:0000313" key="2">
    <source>
        <dbReference type="Proteomes" id="UP000789396"/>
    </source>
</evidence>
<feature type="non-terminal residue" evidence="1">
    <location>
        <position position="365"/>
    </location>
</feature>
<comment type="caution">
    <text evidence="1">The sequence shown here is derived from an EMBL/GenBank/DDBJ whole genome shotgun (WGS) entry which is preliminary data.</text>
</comment>
<proteinExistence type="predicted"/>
<name>A0A9N9HJS0_9GLOM</name>
<organism evidence="1 2">
    <name type="scientific">Racocetra fulgida</name>
    <dbReference type="NCBI Taxonomy" id="60492"/>
    <lineage>
        <taxon>Eukaryota</taxon>
        <taxon>Fungi</taxon>
        <taxon>Fungi incertae sedis</taxon>
        <taxon>Mucoromycota</taxon>
        <taxon>Glomeromycotina</taxon>
        <taxon>Glomeromycetes</taxon>
        <taxon>Diversisporales</taxon>
        <taxon>Gigasporaceae</taxon>
        <taxon>Racocetra</taxon>
    </lineage>
</organism>
<reference evidence="1" key="1">
    <citation type="submission" date="2021-06" db="EMBL/GenBank/DDBJ databases">
        <authorList>
            <person name="Kallberg Y."/>
            <person name="Tangrot J."/>
            <person name="Rosling A."/>
        </authorList>
    </citation>
    <scope>NUCLEOTIDE SEQUENCE</scope>
    <source>
        <strain evidence="1">IN212</strain>
    </source>
</reference>
<accession>A0A9N9HJS0</accession>
<dbReference type="PANTHER" id="PTHR45786">
    <property type="entry name" value="DNA BINDING PROTEIN-LIKE"/>
    <property type="match status" value="1"/>
</dbReference>
<protein>
    <submittedName>
        <fullName evidence="1">3887_t:CDS:1</fullName>
    </submittedName>
</protein>
<dbReference type="AlphaFoldDB" id="A0A9N9HJS0"/>